<dbReference type="RefSeq" id="WP_013841679.1">
    <property type="nucleotide sequence ID" value="NC_015589.1"/>
</dbReference>
<dbReference type="OrthoDB" id="1680238at2"/>
<feature type="transmembrane region" description="Helical" evidence="1">
    <location>
        <begin position="98"/>
        <end position="120"/>
    </location>
</feature>
<keyword evidence="1" id="KW-0472">Membrane</keyword>
<keyword evidence="3" id="KW-1185">Reference proteome</keyword>
<reference evidence="3" key="1">
    <citation type="submission" date="2011-05" db="EMBL/GenBank/DDBJ databases">
        <title>Complete sequence of Desulfotomaculum ruminis DSM 2154.</title>
        <authorList>
            <person name="Lucas S."/>
            <person name="Copeland A."/>
            <person name="Lapidus A."/>
            <person name="Cheng J.-F."/>
            <person name="Goodwin L."/>
            <person name="Pitluck S."/>
            <person name="Lu M."/>
            <person name="Detter J.C."/>
            <person name="Han C."/>
            <person name="Tapia R."/>
            <person name="Land M."/>
            <person name="Hauser L."/>
            <person name="Kyrpides N."/>
            <person name="Ivanova N."/>
            <person name="Mikhailova N."/>
            <person name="Pagani I."/>
            <person name="Stams A.J.M."/>
            <person name="Plugge C.M."/>
            <person name="Muyzer G."/>
            <person name="Kuever J."/>
            <person name="Parshina S.N."/>
            <person name="Ivanova A.E."/>
            <person name="Nazina T.N."/>
            <person name="Brambilla E."/>
            <person name="Spring S."/>
            <person name="Klenk H.-P."/>
            <person name="Woyke T."/>
        </authorList>
    </citation>
    <scope>NUCLEOTIDE SEQUENCE [LARGE SCALE GENOMIC DNA]</scope>
    <source>
        <strain evidence="3">ATCC 23193 / DSM 2154 / NCIB 8452 / DL</strain>
    </source>
</reference>
<dbReference type="KEGG" id="dru:Desru_1647"/>
<dbReference type="AlphaFoldDB" id="F6DSD3"/>
<feature type="transmembrane region" description="Helical" evidence="1">
    <location>
        <begin position="31"/>
        <end position="51"/>
    </location>
</feature>
<organism evidence="2 3">
    <name type="scientific">Desulforamulus ruminis (strain ATCC 23193 / DSM 2154 / NCIMB 8452 / DL)</name>
    <name type="common">Desulfotomaculum ruminis</name>
    <dbReference type="NCBI Taxonomy" id="696281"/>
    <lineage>
        <taxon>Bacteria</taxon>
        <taxon>Bacillati</taxon>
        <taxon>Bacillota</taxon>
        <taxon>Clostridia</taxon>
        <taxon>Eubacteriales</taxon>
        <taxon>Peptococcaceae</taxon>
        <taxon>Desulforamulus</taxon>
    </lineage>
</organism>
<evidence type="ECO:0000256" key="1">
    <source>
        <dbReference type="SAM" id="Phobius"/>
    </source>
</evidence>
<dbReference type="EMBL" id="CP002780">
    <property type="protein sequence ID" value="AEG59912.1"/>
    <property type="molecule type" value="Genomic_DNA"/>
</dbReference>
<keyword evidence="1" id="KW-1133">Transmembrane helix</keyword>
<feature type="transmembrane region" description="Helical" evidence="1">
    <location>
        <begin position="6"/>
        <end position="24"/>
    </location>
</feature>
<gene>
    <name evidence="2" type="ordered locus">Desru_1647</name>
</gene>
<evidence type="ECO:0000313" key="3">
    <source>
        <dbReference type="Proteomes" id="UP000009234"/>
    </source>
</evidence>
<sequence length="284" mass="33920">MAAIYWYCALGIIGVGMTIFIIYKKKNFYEFISFFLFAMMIAFIGEMIVLLFFKSYSYKPGVYTDYYAENIFGHIVPNALLWPATALLVVAYSLRYRWIVLITVIFTLLDLLYVHLGIYQHNWWETWMTSVAVFIYCVLMKRWFVQLKSKRRGILRYIVFWFILLVTLKLPVTLLLLAGWQYTFVGWFENLYRDSGVFSVFYNAALSFFCVFFICVLKKWYWKLVPFFIYFSFDAILLNRGILLFNDGWNIYYLMLVRAVCLILFIALENKYPYKSPTQRSLVL</sequence>
<feature type="transmembrane region" description="Helical" evidence="1">
    <location>
        <begin position="157"/>
        <end position="180"/>
    </location>
</feature>
<evidence type="ECO:0000313" key="2">
    <source>
        <dbReference type="EMBL" id="AEG59912.1"/>
    </source>
</evidence>
<protein>
    <submittedName>
        <fullName evidence="2">Uncharacterized protein</fullName>
    </submittedName>
</protein>
<name>F6DSD3_DESRL</name>
<dbReference type="eggNOG" id="ENOG50326F1">
    <property type="taxonomic scope" value="Bacteria"/>
</dbReference>
<feature type="transmembrane region" description="Helical" evidence="1">
    <location>
        <begin position="224"/>
        <end position="245"/>
    </location>
</feature>
<keyword evidence="1" id="KW-0812">Transmembrane</keyword>
<feature type="transmembrane region" description="Helical" evidence="1">
    <location>
        <begin position="251"/>
        <end position="268"/>
    </location>
</feature>
<dbReference type="Proteomes" id="UP000009234">
    <property type="component" value="Chromosome"/>
</dbReference>
<reference evidence="2 3" key="2">
    <citation type="journal article" date="2012" name="Stand. Genomic Sci.">
        <title>Complete genome sequence of the sulfate-reducing firmicute Desulfotomaculum ruminis type strain (DL(T)).</title>
        <authorList>
            <person name="Spring S."/>
            <person name="Visser M."/>
            <person name="Lu M."/>
            <person name="Copeland A."/>
            <person name="Lapidus A."/>
            <person name="Lucas S."/>
            <person name="Cheng J.F."/>
            <person name="Han C."/>
            <person name="Tapia R."/>
            <person name="Goodwin L.A."/>
            <person name="Pitluck S."/>
            <person name="Ivanova N."/>
            <person name="Land M."/>
            <person name="Hauser L."/>
            <person name="Larimer F."/>
            <person name="Rohde M."/>
            <person name="Goker M."/>
            <person name="Detter J.C."/>
            <person name="Kyrpides N.C."/>
            <person name="Woyke T."/>
            <person name="Schaap P.J."/>
            <person name="Plugge C.M."/>
            <person name="Muyzer G."/>
            <person name="Kuever J."/>
            <person name="Pereira I.A."/>
            <person name="Parshina S.N."/>
            <person name="Bernier-Latmani R."/>
            <person name="Stams A.J."/>
            <person name="Klenk H.P."/>
        </authorList>
    </citation>
    <scope>NUCLEOTIDE SEQUENCE [LARGE SCALE GENOMIC DNA]</scope>
    <source>
        <strain evidence="3">ATCC 23193 / DSM 2154 / NCIB 8452 / DL</strain>
    </source>
</reference>
<feature type="transmembrane region" description="Helical" evidence="1">
    <location>
        <begin position="200"/>
        <end position="217"/>
    </location>
</feature>
<feature type="transmembrane region" description="Helical" evidence="1">
    <location>
        <begin position="126"/>
        <end position="145"/>
    </location>
</feature>
<proteinExistence type="predicted"/>
<feature type="transmembrane region" description="Helical" evidence="1">
    <location>
        <begin position="71"/>
        <end position="91"/>
    </location>
</feature>
<accession>F6DSD3</accession>
<dbReference type="HOGENOM" id="CLU_083298_0_0_9"/>